<dbReference type="PRINTS" id="PR00344">
    <property type="entry name" value="BCTRLSENSOR"/>
</dbReference>
<dbReference type="GO" id="GO:0016020">
    <property type="term" value="C:membrane"/>
    <property type="evidence" value="ECO:0007669"/>
    <property type="project" value="UniProtKB-SubCell"/>
</dbReference>
<keyword evidence="14" id="KW-1185">Reference proteome</keyword>
<comment type="caution">
    <text evidence="13">The sequence shown here is derived from an EMBL/GenBank/DDBJ whole genome shotgun (WGS) entry which is preliminary data.</text>
</comment>
<feature type="transmembrane region" description="Helical" evidence="10">
    <location>
        <begin position="411"/>
        <end position="432"/>
    </location>
</feature>
<dbReference type="PANTHER" id="PTHR43065:SF46">
    <property type="entry name" value="C4-DICARBOXYLATE TRANSPORT SENSOR PROTEIN DCTB"/>
    <property type="match status" value="1"/>
</dbReference>
<comment type="catalytic activity">
    <reaction evidence="1">
        <text>ATP + protein L-histidine = ADP + protein N-phospho-L-histidine.</text>
        <dbReference type="EC" id="2.7.13.3"/>
    </reaction>
</comment>
<feature type="transmembrane region" description="Helical" evidence="10">
    <location>
        <begin position="938"/>
        <end position="963"/>
    </location>
</feature>
<dbReference type="SUPFAM" id="SSF47384">
    <property type="entry name" value="Homodimeric domain of signal transducing histidine kinase"/>
    <property type="match status" value="1"/>
</dbReference>
<dbReference type="Pfam" id="PF02518">
    <property type="entry name" value="HATPase_c"/>
    <property type="match status" value="1"/>
</dbReference>
<dbReference type="CDD" id="cd00075">
    <property type="entry name" value="HATPase"/>
    <property type="match status" value="1"/>
</dbReference>
<dbReference type="Gene3D" id="6.10.340.10">
    <property type="match status" value="1"/>
</dbReference>
<comment type="subcellular location">
    <subcellularLocation>
        <location evidence="2">Membrane</location>
    </subcellularLocation>
</comment>
<evidence type="ECO:0000256" key="4">
    <source>
        <dbReference type="ARBA" id="ARBA00022553"/>
    </source>
</evidence>
<dbReference type="AlphaFoldDB" id="A0A7X9XAS1"/>
<dbReference type="PROSITE" id="PS50885">
    <property type="entry name" value="HAMP"/>
    <property type="match status" value="1"/>
</dbReference>
<feature type="transmembrane region" description="Helical" evidence="10">
    <location>
        <begin position="731"/>
        <end position="752"/>
    </location>
</feature>
<dbReference type="Gene3D" id="1.10.287.130">
    <property type="match status" value="1"/>
</dbReference>
<evidence type="ECO:0000259" key="12">
    <source>
        <dbReference type="PROSITE" id="PS50885"/>
    </source>
</evidence>
<feature type="domain" description="HAMP" evidence="12">
    <location>
        <begin position="964"/>
        <end position="1016"/>
    </location>
</feature>
<proteinExistence type="predicted"/>
<feature type="transmembrane region" description="Helical" evidence="10">
    <location>
        <begin position="466"/>
        <end position="488"/>
    </location>
</feature>
<organism evidence="13 14">
    <name type="scientific">Flammeovirga aprica JL-4</name>
    <dbReference type="NCBI Taxonomy" id="694437"/>
    <lineage>
        <taxon>Bacteria</taxon>
        <taxon>Pseudomonadati</taxon>
        <taxon>Bacteroidota</taxon>
        <taxon>Cytophagia</taxon>
        <taxon>Cytophagales</taxon>
        <taxon>Flammeovirgaceae</taxon>
        <taxon>Flammeovirga</taxon>
    </lineage>
</organism>
<dbReference type="InterPro" id="IPR004358">
    <property type="entry name" value="Sig_transdc_His_kin-like_C"/>
</dbReference>
<feature type="transmembrane region" description="Helical" evidence="10">
    <location>
        <begin position="217"/>
        <end position="235"/>
    </location>
</feature>
<reference evidence="13 14" key="1">
    <citation type="submission" date="2020-04" db="EMBL/GenBank/DDBJ databases">
        <title>Flammeovirga sp. SR4, a novel species isolated from seawater.</title>
        <authorList>
            <person name="Wang X."/>
        </authorList>
    </citation>
    <scope>NUCLEOTIDE SEQUENCE [LARGE SCALE GENOMIC DNA]</scope>
    <source>
        <strain evidence="13 14">ATCC 23126</strain>
    </source>
</reference>
<dbReference type="InterPro" id="IPR003661">
    <property type="entry name" value="HisK_dim/P_dom"/>
</dbReference>
<gene>
    <name evidence="13" type="ORF">HHU12_18510</name>
</gene>
<evidence type="ECO:0000256" key="5">
    <source>
        <dbReference type="ARBA" id="ARBA00022679"/>
    </source>
</evidence>
<dbReference type="InterPro" id="IPR003594">
    <property type="entry name" value="HATPase_dom"/>
</dbReference>
<feature type="transmembrane region" description="Helical" evidence="10">
    <location>
        <begin position="332"/>
        <end position="350"/>
    </location>
</feature>
<evidence type="ECO:0000256" key="3">
    <source>
        <dbReference type="ARBA" id="ARBA00012438"/>
    </source>
</evidence>
<keyword evidence="4" id="KW-0597">Phosphoprotein</keyword>
<keyword evidence="8" id="KW-0067">ATP-binding</keyword>
<keyword evidence="5" id="KW-0808">Transferase</keyword>
<dbReference type="CDD" id="cd00082">
    <property type="entry name" value="HisKA"/>
    <property type="match status" value="1"/>
</dbReference>
<dbReference type="SUPFAM" id="SSF55874">
    <property type="entry name" value="ATPase domain of HSP90 chaperone/DNA topoisomerase II/histidine kinase"/>
    <property type="match status" value="1"/>
</dbReference>
<dbReference type="EC" id="2.7.13.3" evidence="3"/>
<dbReference type="Pfam" id="PF00512">
    <property type="entry name" value="HisKA"/>
    <property type="match status" value="1"/>
</dbReference>
<keyword evidence="10" id="KW-1133">Transmembrane helix</keyword>
<evidence type="ECO:0000256" key="1">
    <source>
        <dbReference type="ARBA" id="ARBA00000085"/>
    </source>
</evidence>
<keyword evidence="10" id="KW-0812">Transmembrane</keyword>
<dbReference type="Gene3D" id="3.30.565.10">
    <property type="entry name" value="Histidine kinase-like ATPase, C-terminal domain"/>
    <property type="match status" value="1"/>
</dbReference>
<feature type="transmembrane region" description="Helical" evidence="10">
    <location>
        <begin position="385"/>
        <end position="405"/>
    </location>
</feature>
<feature type="transmembrane region" description="Helical" evidence="10">
    <location>
        <begin position="291"/>
        <end position="311"/>
    </location>
</feature>
<protein>
    <recommendedName>
        <fullName evidence="3">histidine kinase</fullName>
        <ecNumber evidence="3">2.7.13.3</ecNumber>
    </recommendedName>
</protein>
<evidence type="ECO:0000256" key="10">
    <source>
        <dbReference type="SAM" id="Phobius"/>
    </source>
</evidence>
<dbReference type="EMBL" id="JABANE010000052">
    <property type="protein sequence ID" value="NME69972.1"/>
    <property type="molecule type" value="Genomic_DNA"/>
</dbReference>
<accession>A0A7X9XAS1</accession>
<keyword evidence="9" id="KW-0902">Two-component regulatory system</keyword>
<dbReference type="Proteomes" id="UP000576082">
    <property type="component" value="Unassembled WGS sequence"/>
</dbReference>
<evidence type="ECO:0000256" key="6">
    <source>
        <dbReference type="ARBA" id="ARBA00022741"/>
    </source>
</evidence>
<feature type="domain" description="Histidine kinase" evidence="11">
    <location>
        <begin position="1033"/>
        <end position="1240"/>
    </location>
</feature>
<evidence type="ECO:0000259" key="11">
    <source>
        <dbReference type="PROSITE" id="PS50109"/>
    </source>
</evidence>
<dbReference type="GO" id="GO:0000155">
    <property type="term" value="F:phosphorelay sensor kinase activity"/>
    <property type="evidence" value="ECO:0007669"/>
    <property type="project" value="InterPro"/>
</dbReference>
<dbReference type="InterPro" id="IPR036097">
    <property type="entry name" value="HisK_dim/P_sf"/>
</dbReference>
<feature type="transmembrane region" description="Helical" evidence="10">
    <location>
        <begin position="247"/>
        <end position="271"/>
    </location>
</feature>
<evidence type="ECO:0000256" key="8">
    <source>
        <dbReference type="ARBA" id="ARBA00022840"/>
    </source>
</evidence>
<feature type="transmembrane region" description="Helical" evidence="10">
    <location>
        <begin position="12"/>
        <end position="33"/>
    </location>
</feature>
<keyword evidence="7" id="KW-0418">Kinase</keyword>
<dbReference type="SMART" id="SM00388">
    <property type="entry name" value="HisKA"/>
    <property type="match status" value="1"/>
</dbReference>
<evidence type="ECO:0000256" key="7">
    <source>
        <dbReference type="ARBA" id="ARBA00022777"/>
    </source>
</evidence>
<dbReference type="InterPro" id="IPR003660">
    <property type="entry name" value="HAMP_dom"/>
</dbReference>
<dbReference type="InterPro" id="IPR005467">
    <property type="entry name" value="His_kinase_dom"/>
</dbReference>
<dbReference type="RefSeq" id="WP_169658222.1">
    <property type="nucleotide sequence ID" value="NZ_JABANE010000052.1"/>
</dbReference>
<evidence type="ECO:0000256" key="9">
    <source>
        <dbReference type="ARBA" id="ARBA00023012"/>
    </source>
</evidence>
<dbReference type="InterPro" id="IPR036890">
    <property type="entry name" value="HATPase_C_sf"/>
</dbReference>
<evidence type="ECO:0000313" key="14">
    <source>
        <dbReference type="Proteomes" id="UP000576082"/>
    </source>
</evidence>
<feature type="transmembrane region" description="Helical" evidence="10">
    <location>
        <begin position="772"/>
        <end position="794"/>
    </location>
</feature>
<dbReference type="PANTHER" id="PTHR43065">
    <property type="entry name" value="SENSOR HISTIDINE KINASE"/>
    <property type="match status" value="1"/>
</dbReference>
<dbReference type="GO" id="GO:0005524">
    <property type="term" value="F:ATP binding"/>
    <property type="evidence" value="ECO:0007669"/>
    <property type="project" value="UniProtKB-KW"/>
</dbReference>
<keyword evidence="6" id="KW-0547">Nucleotide-binding</keyword>
<dbReference type="SMART" id="SM00387">
    <property type="entry name" value="HATPase_c"/>
    <property type="match status" value="1"/>
</dbReference>
<evidence type="ECO:0000256" key="2">
    <source>
        <dbReference type="ARBA" id="ARBA00004370"/>
    </source>
</evidence>
<dbReference type="PROSITE" id="PS50109">
    <property type="entry name" value="HIS_KIN"/>
    <property type="match status" value="1"/>
</dbReference>
<keyword evidence="10" id="KW-0472">Membrane</keyword>
<name>A0A7X9XAS1_9BACT</name>
<sequence length="1240" mass="142750">MTAKQFFKKIFGVKNKVIIGGVFMVLSIIIYLVNIEFYSDEKYDSYVQDRIVDLSKNADDAIYEIKQSLKGQKGEDIQFKSLLSVDGEPTYIFKRGELVYWSDNNLRLKYIEDKLFNYFVEDVLKKDDSYYYVRKSNILLYNQDYEIFVIVPLVVKSNYQSIILPDYVNKFVFGSKKQPKLAKFKVNSNYRNIQTKLDKYLFSIDVSDKTIVEFFPWQYFLVSVLLAVFFLLSSLSTYITEKIREGYSVFVMLSIFIIGVVLLHQVVLDIISNPMINDEYKILEPIQTSFVGSWDSMGVILLDFTFCLLIFRWISKNFRHLFSIRSILELDSRVKIGISVLMIIGYFFIINGFKGVFVNVLEIILTYEIELTFFEMSTLIFLSQLIALMGFLMMGLIAHFFMRLICWWLDFYGKSIALLISILTVFILQFFFEPFDLILINLVAIFIGVSLMIKSPNYYASGRFPAIMYLISHIVLFSTMGAIVIEGVQTKKDENFKQQFALKLMDNDDFVKTLLEKTIAQIEEDNSVIDAMAFLNKPYGIEVSKNIKLELVEWLGNRFDIKVNMLFDNGENVSGEYDYDQLLNTFKENNDEEVKLGLNTKMDLQKGTYSYLCNIPIIDKFESTDTLGYCLIELYQKSIGGKYFRSTLLDEDFIIGNSQEDYSYAIFFKGELIFSAGDYNYSNNFLEESFKEGTIYLLSNVKFNGYEHLLLPNTNNRIVVISSKEFNYLNYFKAFSTYFTVLVFIVFFTFNLTNYLRNPSEYSRSFTTKVQIYLNLSIFFPIFLLAIVMGSVMVTTTKMEVERQYLEKAQIVASNLFKNHELSKNYTENDAIKLDVFIEELSDIMQADIRFYNKQGILQSASDNEIFDEKILSDEINPQAYVGIVEEKKTRVVLKEQIGTLEYNTSYIGVKAFNTGKVMGIVSIPFFKSLNRLDDRSLEVITTIMMIFTILFLTLLPIVHYAAQGLLSPIKLIIPELNRITLSKKNEPIHYTAHDEFGQLVGEYNKMLAKLEESKKELEQSQRESAWRDVAKQVAHEIKNPLTPMKLYLQQLERVAQNDDNPKLMKATKMLINQVDTLSGIVTSFSSFATMPVPKREEFNLSKVIQQTILLHSSKSNIHFSNTQVGADVIVEGDEKLTARILSNLILNGIQAIDDDKESKIILDLYENGEKAIVTVIDNGKGIPEDVQNKVFVPNFTTKETGSGIGLAVAKRGIEQMGGSIWFETTEGDGTSFFVEFLMV</sequence>
<evidence type="ECO:0000313" key="13">
    <source>
        <dbReference type="EMBL" id="NME69972.1"/>
    </source>
</evidence>